<dbReference type="InterPro" id="IPR036852">
    <property type="entry name" value="Peptidase_S8/S53_dom_sf"/>
</dbReference>
<dbReference type="Pfam" id="PF00082">
    <property type="entry name" value="Peptidase_S8"/>
    <property type="match status" value="1"/>
</dbReference>
<keyword evidence="5 13" id="KW-0812">Transmembrane</keyword>
<keyword evidence="6 10" id="KW-0378">Hydrolase</keyword>
<evidence type="ECO:0000256" key="4">
    <source>
        <dbReference type="ARBA" id="ARBA00022670"/>
    </source>
</evidence>
<dbReference type="InterPro" id="IPR050131">
    <property type="entry name" value="Peptidase_S8_subtilisin-like"/>
</dbReference>
<dbReference type="GO" id="GO:0005886">
    <property type="term" value="C:plasma membrane"/>
    <property type="evidence" value="ECO:0007669"/>
    <property type="project" value="UniProtKB-SubCell"/>
</dbReference>
<dbReference type="InterPro" id="IPR022398">
    <property type="entry name" value="Peptidase_S8_His-AS"/>
</dbReference>
<dbReference type="EC" id="3.4.21.-" evidence="16"/>
<feature type="compositionally biased region" description="Pro residues" evidence="12">
    <location>
        <begin position="50"/>
        <end position="59"/>
    </location>
</feature>
<dbReference type="PROSITE" id="PS00138">
    <property type="entry name" value="SUBTILASE_SER"/>
    <property type="match status" value="1"/>
</dbReference>
<protein>
    <submittedName>
        <fullName evidence="16">Membrane-anchored mycosin MYCP</fullName>
        <ecNumber evidence="16">3.4.21.-</ecNumber>
    </submittedName>
</protein>
<dbReference type="InterPro" id="IPR015500">
    <property type="entry name" value="Peptidase_S8_subtilisin-rel"/>
</dbReference>
<dbReference type="InterPro" id="IPR023827">
    <property type="entry name" value="Peptidase_S8_Asp-AS"/>
</dbReference>
<keyword evidence="8 13" id="KW-1133">Transmembrane helix</keyword>
<feature type="transmembrane region" description="Helical" evidence="13">
    <location>
        <begin position="448"/>
        <end position="467"/>
    </location>
</feature>
<evidence type="ECO:0000256" key="2">
    <source>
        <dbReference type="ARBA" id="ARBA00011073"/>
    </source>
</evidence>
<keyword evidence="7 10" id="KW-0720">Serine protease</keyword>
<comment type="caution">
    <text evidence="16">The sequence shown here is derived from an EMBL/GenBank/DDBJ whole genome shotgun (WGS) entry which is preliminary data.</text>
</comment>
<comment type="similarity">
    <text evidence="2 10 11">Belongs to the peptidase S8 family.</text>
</comment>
<evidence type="ECO:0000256" key="12">
    <source>
        <dbReference type="SAM" id="MobiDB-lite"/>
    </source>
</evidence>
<feature type="region of interest" description="Disordered" evidence="12">
    <location>
        <begin position="24"/>
        <end position="72"/>
    </location>
</feature>
<keyword evidence="4 10" id="KW-0645">Protease</keyword>
<evidence type="ECO:0000256" key="9">
    <source>
        <dbReference type="ARBA" id="ARBA00023136"/>
    </source>
</evidence>
<evidence type="ECO:0000256" key="10">
    <source>
        <dbReference type="PROSITE-ProRule" id="PRU01240"/>
    </source>
</evidence>
<dbReference type="PROSITE" id="PS00136">
    <property type="entry name" value="SUBTILASE_ASP"/>
    <property type="match status" value="1"/>
</dbReference>
<dbReference type="PROSITE" id="PS51892">
    <property type="entry name" value="SUBTILASE"/>
    <property type="match status" value="1"/>
</dbReference>
<dbReference type="InterPro" id="IPR023828">
    <property type="entry name" value="Peptidase_S8_Ser-AS"/>
</dbReference>
<proteinExistence type="inferred from homology"/>
<keyword evidence="14" id="KW-0732">Signal</keyword>
<feature type="active site" description="Charge relay system" evidence="10">
    <location>
        <position position="150"/>
    </location>
</feature>
<evidence type="ECO:0000256" key="3">
    <source>
        <dbReference type="ARBA" id="ARBA00022475"/>
    </source>
</evidence>
<dbReference type="GO" id="GO:0006508">
    <property type="term" value="P:proteolysis"/>
    <property type="evidence" value="ECO:0007669"/>
    <property type="project" value="UniProtKB-KW"/>
</dbReference>
<reference evidence="16 17" key="1">
    <citation type="submission" date="2020-08" db="EMBL/GenBank/DDBJ databases">
        <title>Genomic Encyclopedia of Type Strains, Phase III (KMG-III): the genomes of soil and plant-associated and newly described type strains.</title>
        <authorList>
            <person name="Whitman W."/>
        </authorList>
    </citation>
    <scope>NUCLEOTIDE SEQUENCE [LARGE SCALE GENOMIC DNA]</scope>
    <source>
        <strain evidence="16 17">CECT 8960</strain>
    </source>
</reference>
<keyword evidence="3" id="KW-1003">Cell membrane</keyword>
<evidence type="ECO:0000256" key="7">
    <source>
        <dbReference type="ARBA" id="ARBA00022825"/>
    </source>
</evidence>
<dbReference type="RefSeq" id="WP_184816001.1">
    <property type="nucleotide sequence ID" value="NZ_JACHJQ010000011.1"/>
</dbReference>
<feature type="chain" id="PRO_5031548553" evidence="14">
    <location>
        <begin position="29"/>
        <end position="485"/>
    </location>
</feature>
<accession>A0A7W7QF99</accession>
<evidence type="ECO:0000259" key="15">
    <source>
        <dbReference type="Pfam" id="PF00082"/>
    </source>
</evidence>
<dbReference type="Gene3D" id="3.40.50.200">
    <property type="entry name" value="Peptidase S8/S53 domain"/>
    <property type="match status" value="1"/>
</dbReference>
<organism evidence="16 17">
    <name type="scientific">Actinophytocola algeriensis</name>
    <dbReference type="NCBI Taxonomy" id="1768010"/>
    <lineage>
        <taxon>Bacteria</taxon>
        <taxon>Bacillati</taxon>
        <taxon>Actinomycetota</taxon>
        <taxon>Actinomycetes</taxon>
        <taxon>Pseudonocardiales</taxon>
        <taxon>Pseudonocardiaceae</taxon>
    </lineage>
</organism>
<dbReference type="EMBL" id="JACHJQ010000011">
    <property type="protein sequence ID" value="MBB4912026.1"/>
    <property type="molecule type" value="Genomic_DNA"/>
</dbReference>
<evidence type="ECO:0000256" key="11">
    <source>
        <dbReference type="RuleBase" id="RU003355"/>
    </source>
</evidence>
<feature type="compositionally biased region" description="Low complexity" evidence="12">
    <location>
        <begin position="24"/>
        <end position="49"/>
    </location>
</feature>
<dbReference type="PANTHER" id="PTHR43806">
    <property type="entry name" value="PEPTIDASE S8"/>
    <property type="match status" value="1"/>
</dbReference>
<dbReference type="PRINTS" id="PR00723">
    <property type="entry name" value="SUBTILISIN"/>
</dbReference>
<comment type="subcellular location">
    <subcellularLocation>
        <location evidence="1">Cell membrane</location>
        <topology evidence="1">Single-pass membrane protein</topology>
    </subcellularLocation>
</comment>
<name>A0A7W7QF99_9PSEU</name>
<dbReference type="CDD" id="cd00306">
    <property type="entry name" value="Peptidases_S8_S53"/>
    <property type="match status" value="1"/>
</dbReference>
<feature type="active site" description="Charge relay system" evidence="10">
    <location>
        <position position="117"/>
    </location>
</feature>
<evidence type="ECO:0000313" key="17">
    <source>
        <dbReference type="Proteomes" id="UP000520767"/>
    </source>
</evidence>
<evidence type="ECO:0000313" key="16">
    <source>
        <dbReference type="EMBL" id="MBB4912026.1"/>
    </source>
</evidence>
<dbReference type="PROSITE" id="PS00137">
    <property type="entry name" value="SUBTILASE_HIS"/>
    <property type="match status" value="1"/>
</dbReference>
<feature type="domain" description="Peptidase S8/S53" evidence="15">
    <location>
        <begin position="108"/>
        <end position="405"/>
    </location>
</feature>
<evidence type="ECO:0000256" key="14">
    <source>
        <dbReference type="SAM" id="SignalP"/>
    </source>
</evidence>
<keyword evidence="17" id="KW-1185">Reference proteome</keyword>
<dbReference type="NCBIfam" id="TIGR03921">
    <property type="entry name" value="T7SS_mycosin"/>
    <property type="match status" value="1"/>
</dbReference>
<evidence type="ECO:0000256" key="8">
    <source>
        <dbReference type="ARBA" id="ARBA00022989"/>
    </source>
</evidence>
<dbReference type="Proteomes" id="UP000520767">
    <property type="component" value="Unassembled WGS sequence"/>
</dbReference>
<dbReference type="InterPro" id="IPR000209">
    <property type="entry name" value="Peptidase_S8/S53_dom"/>
</dbReference>
<evidence type="ECO:0000256" key="13">
    <source>
        <dbReference type="SAM" id="Phobius"/>
    </source>
</evidence>
<evidence type="ECO:0000256" key="5">
    <source>
        <dbReference type="ARBA" id="ARBA00022692"/>
    </source>
</evidence>
<evidence type="ECO:0000256" key="1">
    <source>
        <dbReference type="ARBA" id="ARBA00004162"/>
    </source>
</evidence>
<gene>
    <name evidence="16" type="ORF">FHR82_008297</name>
</gene>
<sequence length="485" mass="50913">MAATRRTRVLSVLAATSLALVTAAPAAAQPAGSTEPSSPPSAAEEQGLATPPPLPPDFPTPADSGEPDRAYTPKTQCVASKGSTAPLEHKPWGQDLLRFEDVSDFATGKGQKVAVIDTGVSPHNYFQNRLEGGGDYVIKADNGLKDCDGHGTEVAGIIAANPQDETIGFRGIAPDAGIVSIRQSSANYEFKDPDTNTSVSAGNLGTLAQAIVRAANTPGVTVINMSVDSCRPASFGPIADPERQVQAALRYAVEERNVVPVASAGNLPEGDCKQQNSPDPKNPTWLVIPPWFSDYVLSVAAMTEDGSVAEFSITGPWVSVAAPGTDIISLDPANPAGLANQTVDEKGNAQPIQGTSFAAPYVAGLAALVRQRFPELNAKQVMDRIKATSSHPAAAGGHDNLVGYGMINPIAALTAFIPAEENIEPDAAVDVPFEMPPPYERNWTPMQVAMIGSGGGVGILLLTLFVVHTVKRNRRDEEEQPRSRM</sequence>
<feature type="active site" description="Charge relay system" evidence="10">
    <location>
        <position position="356"/>
    </location>
</feature>
<dbReference type="InterPro" id="IPR023834">
    <property type="entry name" value="T7SS_pept_S8A_mycosin"/>
</dbReference>
<keyword evidence="9 13" id="KW-0472">Membrane</keyword>
<dbReference type="AlphaFoldDB" id="A0A7W7QF99"/>
<dbReference type="GO" id="GO:0004252">
    <property type="term" value="F:serine-type endopeptidase activity"/>
    <property type="evidence" value="ECO:0007669"/>
    <property type="project" value="UniProtKB-UniRule"/>
</dbReference>
<dbReference type="SUPFAM" id="SSF52743">
    <property type="entry name" value="Subtilisin-like"/>
    <property type="match status" value="1"/>
</dbReference>
<feature type="signal peptide" evidence="14">
    <location>
        <begin position="1"/>
        <end position="28"/>
    </location>
</feature>
<evidence type="ECO:0000256" key="6">
    <source>
        <dbReference type="ARBA" id="ARBA00022801"/>
    </source>
</evidence>
<dbReference type="PANTHER" id="PTHR43806:SF11">
    <property type="entry name" value="CEREVISIN-RELATED"/>
    <property type="match status" value="1"/>
</dbReference>